<protein>
    <submittedName>
        <fullName evidence="13">Uncharacterized protein</fullName>
    </submittedName>
</protein>
<keyword evidence="10 12" id="KW-0739">Sodium transport</keyword>
<evidence type="ECO:0000256" key="4">
    <source>
        <dbReference type="ARBA" id="ARBA00022461"/>
    </source>
</evidence>
<comment type="subcellular location">
    <subcellularLocation>
        <location evidence="1">Membrane</location>
        <topology evidence="1">Multi-pass membrane protein</topology>
    </subcellularLocation>
</comment>
<evidence type="ECO:0000256" key="2">
    <source>
        <dbReference type="ARBA" id="ARBA00007193"/>
    </source>
</evidence>
<proteinExistence type="inferred from homology"/>
<keyword evidence="14" id="KW-1185">Reference proteome</keyword>
<dbReference type="InterPro" id="IPR001873">
    <property type="entry name" value="ENaC"/>
</dbReference>
<evidence type="ECO:0000256" key="1">
    <source>
        <dbReference type="ARBA" id="ARBA00004141"/>
    </source>
</evidence>
<organism evidence="13 14">
    <name type="scientific">Hermetia illucens</name>
    <name type="common">Black soldier fly</name>
    <dbReference type="NCBI Taxonomy" id="343691"/>
    <lineage>
        <taxon>Eukaryota</taxon>
        <taxon>Metazoa</taxon>
        <taxon>Ecdysozoa</taxon>
        <taxon>Arthropoda</taxon>
        <taxon>Hexapoda</taxon>
        <taxon>Insecta</taxon>
        <taxon>Pterygota</taxon>
        <taxon>Neoptera</taxon>
        <taxon>Endopterygota</taxon>
        <taxon>Diptera</taxon>
        <taxon>Brachycera</taxon>
        <taxon>Stratiomyomorpha</taxon>
        <taxon>Stratiomyidae</taxon>
        <taxon>Hermetiinae</taxon>
        <taxon>Hermetia</taxon>
    </lineage>
</organism>
<evidence type="ECO:0000256" key="3">
    <source>
        <dbReference type="ARBA" id="ARBA00022448"/>
    </source>
</evidence>
<dbReference type="GO" id="GO:0005272">
    <property type="term" value="F:sodium channel activity"/>
    <property type="evidence" value="ECO:0007669"/>
    <property type="project" value="UniProtKB-KW"/>
</dbReference>
<evidence type="ECO:0000256" key="8">
    <source>
        <dbReference type="ARBA" id="ARBA00023065"/>
    </source>
</evidence>
<gene>
    <name evidence="13" type="ORF">HERILL_LOCUS12066</name>
</gene>
<evidence type="ECO:0000256" key="12">
    <source>
        <dbReference type="RuleBase" id="RU000679"/>
    </source>
</evidence>
<evidence type="ECO:0000313" key="13">
    <source>
        <dbReference type="EMBL" id="CAD7089524.1"/>
    </source>
</evidence>
<keyword evidence="3 12" id="KW-0813">Transport</keyword>
<evidence type="ECO:0000256" key="6">
    <source>
        <dbReference type="ARBA" id="ARBA00022989"/>
    </source>
</evidence>
<evidence type="ECO:0000256" key="11">
    <source>
        <dbReference type="ARBA" id="ARBA00023303"/>
    </source>
</evidence>
<evidence type="ECO:0000313" key="14">
    <source>
        <dbReference type="Proteomes" id="UP000594454"/>
    </source>
</evidence>
<keyword evidence="11 12" id="KW-0407">Ion channel</keyword>
<dbReference type="AlphaFoldDB" id="A0A7R8UYK8"/>
<keyword evidence="8 12" id="KW-0406">Ion transport</keyword>
<keyword evidence="5 12" id="KW-0812">Transmembrane</keyword>
<sequence>MDRNKFVWNTSFPSLTVCPHKRIDDLKVQAYIEENPALFQDEADKSDFRNFILKLANSSFDSFHELPMNKTFGIPSSSYLELLFDLKWNFEPEMSSGTLTRMYLDETITELGICYSVNSMIAKYSSYPYWRNNQWNLIKHREKVTVHPLDGEIYAQIINLSTSYDVYFHGAMEVPDIAKQRYTFPESDYSTVEIVALEISASEAARE</sequence>
<keyword evidence="7" id="KW-0915">Sodium</keyword>
<dbReference type="Proteomes" id="UP000594454">
    <property type="component" value="Chromosome 4"/>
</dbReference>
<dbReference type="OrthoDB" id="6628406at2759"/>
<evidence type="ECO:0000256" key="7">
    <source>
        <dbReference type="ARBA" id="ARBA00023053"/>
    </source>
</evidence>
<keyword evidence="9" id="KW-0472">Membrane</keyword>
<name>A0A7R8UYK8_HERIL</name>
<dbReference type="Pfam" id="PF00858">
    <property type="entry name" value="ASC"/>
    <property type="match status" value="1"/>
</dbReference>
<comment type="similarity">
    <text evidence="2 12">Belongs to the amiloride-sensitive sodium channel (TC 1.A.6) family.</text>
</comment>
<keyword evidence="4 12" id="KW-0894">Sodium channel</keyword>
<dbReference type="GO" id="GO:0016020">
    <property type="term" value="C:membrane"/>
    <property type="evidence" value="ECO:0007669"/>
    <property type="project" value="UniProtKB-SubCell"/>
</dbReference>
<evidence type="ECO:0000256" key="9">
    <source>
        <dbReference type="ARBA" id="ARBA00023136"/>
    </source>
</evidence>
<dbReference type="InParanoid" id="A0A7R8UYK8"/>
<dbReference type="EMBL" id="LR899012">
    <property type="protein sequence ID" value="CAD7089524.1"/>
    <property type="molecule type" value="Genomic_DNA"/>
</dbReference>
<evidence type="ECO:0000256" key="5">
    <source>
        <dbReference type="ARBA" id="ARBA00022692"/>
    </source>
</evidence>
<evidence type="ECO:0000256" key="10">
    <source>
        <dbReference type="ARBA" id="ARBA00023201"/>
    </source>
</evidence>
<keyword evidence="6" id="KW-1133">Transmembrane helix</keyword>
<reference evidence="13 14" key="1">
    <citation type="submission" date="2020-11" db="EMBL/GenBank/DDBJ databases">
        <authorList>
            <person name="Wallbank WR R."/>
            <person name="Pardo Diaz C."/>
            <person name="Kozak K."/>
            <person name="Martin S."/>
            <person name="Jiggins C."/>
            <person name="Moest M."/>
            <person name="Warren A I."/>
            <person name="Generalovic N T."/>
            <person name="Byers J.R.P. K."/>
            <person name="Montejo-Kovacevich G."/>
            <person name="Yen C E."/>
        </authorList>
    </citation>
    <scope>NUCLEOTIDE SEQUENCE [LARGE SCALE GENOMIC DNA]</scope>
</reference>
<accession>A0A7R8UYK8</accession>